<comment type="caution">
    <text evidence="1">The sequence shown here is derived from an EMBL/GenBank/DDBJ whole genome shotgun (WGS) entry which is preliminary data.</text>
</comment>
<reference evidence="1" key="1">
    <citation type="journal article" date="2014" name="Front. Microbiol.">
        <title>High frequency of phylogenetically diverse reductive dehalogenase-homologous genes in deep subseafloor sedimentary metagenomes.</title>
        <authorList>
            <person name="Kawai M."/>
            <person name="Futagami T."/>
            <person name="Toyoda A."/>
            <person name="Takaki Y."/>
            <person name="Nishi S."/>
            <person name="Hori S."/>
            <person name="Arai W."/>
            <person name="Tsubouchi T."/>
            <person name="Morono Y."/>
            <person name="Uchiyama I."/>
            <person name="Ito T."/>
            <person name="Fujiyama A."/>
            <person name="Inagaki F."/>
            <person name="Takami H."/>
        </authorList>
    </citation>
    <scope>NUCLEOTIDE SEQUENCE</scope>
    <source>
        <strain evidence="1">Expedition CK06-06</strain>
    </source>
</reference>
<dbReference type="EMBL" id="BARU01050015">
    <property type="protein sequence ID" value="GAH98028.1"/>
    <property type="molecule type" value="Genomic_DNA"/>
</dbReference>
<sequence length="30" mass="3264">ESKNASGELAKERGVFPNFKGSIYDSPDGY</sequence>
<feature type="non-terminal residue" evidence="1">
    <location>
        <position position="1"/>
    </location>
</feature>
<name>X1LV86_9ZZZZ</name>
<protein>
    <submittedName>
        <fullName evidence="1">Uncharacterized protein</fullName>
    </submittedName>
</protein>
<dbReference type="AlphaFoldDB" id="X1LV86"/>
<organism evidence="1">
    <name type="scientific">marine sediment metagenome</name>
    <dbReference type="NCBI Taxonomy" id="412755"/>
    <lineage>
        <taxon>unclassified sequences</taxon>
        <taxon>metagenomes</taxon>
        <taxon>ecological metagenomes</taxon>
    </lineage>
</organism>
<gene>
    <name evidence="1" type="ORF">S03H2_73172</name>
</gene>
<accession>X1LV86</accession>
<proteinExistence type="predicted"/>
<evidence type="ECO:0000313" key="1">
    <source>
        <dbReference type="EMBL" id="GAH98028.1"/>
    </source>
</evidence>
<feature type="non-terminal residue" evidence="1">
    <location>
        <position position="30"/>
    </location>
</feature>